<evidence type="ECO:0000256" key="3">
    <source>
        <dbReference type="ARBA" id="ARBA00022840"/>
    </source>
</evidence>
<keyword evidence="1 6" id="KW-0808">Transferase</keyword>
<dbReference type="CDD" id="cd00757">
    <property type="entry name" value="ThiF_MoeB_HesA_family"/>
    <property type="match status" value="1"/>
</dbReference>
<dbReference type="EMBL" id="RKHK01000001">
    <property type="protein sequence ID" value="ROR72629.1"/>
    <property type="molecule type" value="Genomic_DNA"/>
</dbReference>
<proteinExistence type="predicted"/>
<sequence>MRPVVEPGPELTRAQLQRYSRHILLGPIGRDGQRRLLHARVAVVGAGGLGAPVIQYLAAAGIGRLTVIDDDVVEASNLQRQVIHSQATLGRPKATSAAEAASSLNPDVTVTARQVRLEQANATELLGGHDLVIDGTDNFPTRYLISDVCAELGLPVVWGSILRFDAQVSVFWAGEAAEPQVTLRDLFPHPPDEGTTPSCGEAGVLGAMCGQVGSVMATEAIKLLTGAGQTLLGRILVLDALTQRWREIPLQPPAAPRDERSRGAFAADPPPKARIVEDPPAEVPAIDVLELQRRLAARDRSGPSTVLIDVREAPEREIAVIPGAVHVPLEEILRAPAAAIGHVLDEAERDEAERTKAERDEAGHDGPPEVLVHCRSGQRSARAVVALRAAGIPAVTVTGGILAWGEQIDPTLARY</sequence>
<dbReference type="Pfam" id="PF00581">
    <property type="entry name" value="Rhodanese"/>
    <property type="match status" value="1"/>
</dbReference>
<evidence type="ECO:0000256" key="4">
    <source>
        <dbReference type="SAM" id="MobiDB-lite"/>
    </source>
</evidence>
<dbReference type="Pfam" id="PF00899">
    <property type="entry name" value="ThiF"/>
    <property type="match status" value="1"/>
</dbReference>
<accession>A0A3N2BBI7</accession>
<organism evidence="6 7">
    <name type="scientific">Bogoriella caseilytica</name>
    <dbReference type="NCBI Taxonomy" id="56055"/>
    <lineage>
        <taxon>Bacteria</taxon>
        <taxon>Bacillati</taxon>
        <taxon>Actinomycetota</taxon>
        <taxon>Actinomycetes</taxon>
        <taxon>Micrococcales</taxon>
        <taxon>Bogoriellaceae</taxon>
        <taxon>Bogoriella</taxon>
    </lineage>
</organism>
<feature type="region of interest" description="Disordered" evidence="4">
    <location>
        <begin position="252"/>
        <end position="277"/>
    </location>
</feature>
<dbReference type="FunFam" id="3.40.50.720:FF:000033">
    <property type="entry name" value="Adenylyltransferase and sulfurtransferase MOCS3"/>
    <property type="match status" value="1"/>
</dbReference>
<keyword evidence="2" id="KW-0547">Nucleotide-binding</keyword>
<feature type="compositionally biased region" description="Basic and acidic residues" evidence="4">
    <location>
        <begin position="347"/>
        <end position="367"/>
    </location>
</feature>
<dbReference type="Proteomes" id="UP000280668">
    <property type="component" value="Unassembled WGS sequence"/>
</dbReference>
<dbReference type="SMART" id="SM00450">
    <property type="entry name" value="RHOD"/>
    <property type="match status" value="1"/>
</dbReference>
<dbReference type="InterPro" id="IPR000594">
    <property type="entry name" value="ThiF_NAD_FAD-bd"/>
</dbReference>
<dbReference type="NCBIfam" id="NF004281">
    <property type="entry name" value="PRK05690.1"/>
    <property type="match status" value="1"/>
</dbReference>
<keyword evidence="7" id="KW-1185">Reference proteome</keyword>
<dbReference type="GO" id="GO:0008641">
    <property type="term" value="F:ubiquitin-like modifier activating enzyme activity"/>
    <property type="evidence" value="ECO:0007669"/>
    <property type="project" value="InterPro"/>
</dbReference>
<evidence type="ECO:0000256" key="1">
    <source>
        <dbReference type="ARBA" id="ARBA00022679"/>
    </source>
</evidence>
<dbReference type="RefSeq" id="WP_123303166.1">
    <property type="nucleotide sequence ID" value="NZ_RKHK01000001.1"/>
</dbReference>
<keyword evidence="6" id="KW-0548">Nucleotidyltransferase</keyword>
<dbReference type="PANTHER" id="PTHR10953">
    <property type="entry name" value="UBIQUITIN-ACTIVATING ENZYME E1"/>
    <property type="match status" value="1"/>
</dbReference>
<dbReference type="GO" id="GO:0005524">
    <property type="term" value="F:ATP binding"/>
    <property type="evidence" value="ECO:0007669"/>
    <property type="project" value="UniProtKB-KW"/>
</dbReference>
<keyword evidence="3" id="KW-0067">ATP-binding</keyword>
<dbReference type="OrthoDB" id="9804286at2"/>
<dbReference type="InterPro" id="IPR001763">
    <property type="entry name" value="Rhodanese-like_dom"/>
</dbReference>
<dbReference type="GO" id="GO:0008146">
    <property type="term" value="F:sulfotransferase activity"/>
    <property type="evidence" value="ECO:0007669"/>
    <property type="project" value="TreeGrafter"/>
</dbReference>
<dbReference type="AlphaFoldDB" id="A0A3N2BBI7"/>
<name>A0A3N2BBI7_9MICO</name>
<dbReference type="Gene3D" id="3.40.50.720">
    <property type="entry name" value="NAD(P)-binding Rossmann-like Domain"/>
    <property type="match status" value="1"/>
</dbReference>
<comment type="caution">
    <text evidence="6">The sequence shown here is derived from an EMBL/GenBank/DDBJ whole genome shotgun (WGS) entry which is preliminary data.</text>
</comment>
<evidence type="ECO:0000313" key="7">
    <source>
        <dbReference type="Proteomes" id="UP000280668"/>
    </source>
</evidence>
<feature type="domain" description="Rhodanese" evidence="5">
    <location>
        <begin position="301"/>
        <end position="413"/>
    </location>
</feature>
<dbReference type="SUPFAM" id="SSF69572">
    <property type="entry name" value="Activating enzymes of the ubiquitin-like proteins"/>
    <property type="match status" value="1"/>
</dbReference>
<dbReference type="Gene3D" id="3.40.250.10">
    <property type="entry name" value="Rhodanese-like domain"/>
    <property type="match status" value="1"/>
</dbReference>
<dbReference type="GO" id="GO:0016779">
    <property type="term" value="F:nucleotidyltransferase activity"/>
    <property type="evidence" value="ECO:0007669"/>
    <property type="project" value="UniProtKB-KW"/>
</dbReference>
<dbReference type="GO" id="GO:0004792">
    <property type="term" value="F:thiosulfate-cyanide sulfurtransferase activity"/>
    <property type="evidence" value="ECO:0007669"/>
    <property type="project" value="TreeGrafter"/>
</dbReference>
<protein>
    <submittedName>
        <fullName evidence="6">Adenylyltransferase/sulfurtransferase</fullName>
    </submittedName>
</protein>
<gene>
    <name evidence="6" type="ORF">EDD31_0986</name>
</gene>
<dbReference type="InterPro" id="IPR045886">
    <property type="entry name" value="ThiF/MoeB/HesA"/>
</dbReference>
<feature type="region of interest" description="Disordered" evidence="4">
    <location>
        <begin position="347"/>
        <end position="369"/>
    </location>
</feature>
<dbReference type="PANTHER" id="PTHR10953:SF102">
    <property type="entry name" value="ADENYLYLTRANSFERASE AND SULFURTRANSFERASE MOCS3"/>
    <property type="match status" value="1"/>
</dbReference>
<dbReference type="GO" id="GO:0005829">
    <property type="term" value="C:cytosol"/>
    <property type="evidence" value="ECO:0007669"/>
    <property type="project" value="TreeGrafter"/>
</dbReference>
<evidence type="ECO:0000313" key="6">
    <source>
        <dbReference type="EMBL" id="ROR72629.1"/>
    </source>
</evidence>
<dbReference type="PROSITE" id="PS50206">
    <property type="entry name" value="RHODANESE_3"/>
    <property type="match status" value="1"/>
</dbReference>
<reference evidence="6 7" key="1">
    <citation type="submission" date="2018-11" db="EMBL/GenBank/DDBJ databases">
        <title>Sequencing the genomes of 1000 actinobacteria strains.</title>
        <authorList>
            <person name="Klenk H.-P."/>
        </authorList>
    </citation>
    <scope>NUCLEOTIDE SEQUENCE [LARGE SCALE GENOMIC DNA]</scope>
    <source>
        <strain evidence="6 7">DSM 11294</strain>
    </source>
</reference>
<dbReference type="InterPro" id="IPR035985">
    <property type="entry name" value="Ubiquitin-activating_enz"/>
</dbReference>
<evidence type="ECO:0000256" key="2">
    <source>
        <dbReference type="ARBA" id="ARBA00022741"/>
    </source>
</evidence>
<dbReference type="InterPro" id="IPR036873">
    <property type="entry name" value="Rhodanese-like_dom_sf"/>
</dbReference>
<evidence type="ECO:0000259" key="5">
    <source>
        <dbReference type="PROSITE" id="PS50206"/>
    </source>
</evidence>